<feature type="region of interest" description="Disordered" evidence="1">
    <location>
        <begin position="86"/>
        <end position="109"/>
    </location>
</feature>
<sequence length="109" mass="11602">MSSALVEHVGVWRDDQGAEAQNAVARTELRPHDEYDARVGESEDPWPDLDELGAKAASPAGWGKMSWGFCRLGVLVVCPGLVLQSAPPWPGAGSVRATATEESPCPCRS</sequence>
<dbReference type="InParanoid" id="H3H6G8"/>
<dbReference type="EMBL" id="DS566573">
    <property type="status" value="NOT_ANNOTATED_CDS"/>
    <property type="molecule type" value="Genomic_DNA"/>
</dbReference>
<evidence type="ECO:0000256" key="1">
    <source>
        <dbReference type="SAM" id="MobiDB-lite"/>
    </source>
</evidence>
<feature type="compositionally biased region" description="Basic and acidic residues" evidence="1">
    <location>
        <begin position="31"/>
        <end position="41"/>
    </location>
</feature>
<dbReference type="Proteomes" id="UP000005238">
    <property type="component" value="Unassembled WGS sequence"/>
</dbReference>
<reference evidence="2" key="2">
    <citation type="submission" date="2015-06" db="UniProtKB">
        <authorList>
            <consortium name="EnsemblProtists"/>
        </authorList>
    </citation>
    <scope>IDENTIFICATION</scope>
    <source>
        <strain evidence="2">Pr102</strain>
    </source>
</reference>
<evidence type="ECO:0000313" key="2">
    <source>
        <dbReference type="EnsemblProtists" id="Phyra86271"/>
    </source>
</evidence>
<reference evidence="3" key="1">
    <citation type="journal article" date="2006" name="Science">
        <title>Phytophthora genome sequences uncover evolutionary origins and mechanisms of pathogenesis.</title>
        <authorList>
            <person name="Tyler B.M."/>
            <person name="Tripathy S."/>
            <person name="Zhang X."/>
            <person name="Dehal P."/>
            <person name="Jiang R.H."/>
            <person name="Aerts A."/>
            <person name="Arredondo F.D."/>
            <person name="Baxter L."/>
            <person name="Bensasson D."/>
            <person name="Beynon J.L."/>
            <person name="Chapman J."/>
            <person name="Damasceno C.M."/>
            <person name="Dorrance A.E."/>
            <person name="Dou D."/>
            <person name="Dickerman A.W."/>
            <person name="Dubchak I.L."/>
            <person name="Garbelotto M."/>
            <person name="Gijzen M."/>
            <person name="Gordon S.G."/>
            <person name="Govers F."/>
            <person name="Grunwald N.J."/>
            <person name="Huang W."/>
            <person name="Ivors K.L."/>
            <person name="Jones R.W."/>
            <person name="Kamoun S."/>
            <person name="Krampis K."/>
            <person name="Lamour K.H."/>
            <person name="Lee M.K."/>
            <person name="McDonald W.H."/>
            <person name="Medina M."/>
            <person name="Meijer H.J."/>
            <person name="Nordberg E.K."/>
            <person name="Maclean D.J."/>
            <person name="Ospina-Giraldo M.D."/>
            <person name="Morris P.F."/>
            <person name="Phuntumart V."/>
            <person name="Putnam N.H."/>
            <person name="Rash S."/>
            <person name="Rose J.K."/>
            <person name="Sakihama Y."/>
            <person name="Salamov A.A."/>
            <person name="Savidor A."/>
            <person name="Scheuring C.F."/>
            <person name="Smith B.M."/>
            <person name="Sobral B.W."/>
            <person name="Terry A."/>
            <person name="Torto-Alalibo T.A."/>
            <person name="Win J."/>
            <person name="Xu Z."/>
            <person name="Zhang H."/>
            <person name="Grigoriev I.V."/>
            <person name="Rokhsar D.S."/>
            <person name="Boore J.L."/>
        </authorList>
    </citation>
    <scope>NUCLEOTIDE SEQUENCE [LARGE SCALE GENOMIC DNA]</scope>
    <source>
        <strain evidence="3">Pr102</strain>
    </source>
</reference>
<feature type="compositionally biased region" description="Acidic residues" evidence="1">
    <location>
        <begin position="42"/>
        <end position="51"/>
    </location>
</feature>
<dbReference type="EnsemblProtists" id="Phyra86271">
    <property type="protein sequence ID" value="Phyra86271"/>
    <property type="gene ID" value="Phyra86271"/>
</dbReference>
<accession>H3H6G8</accession>
<proteinExistence type="predicted"/>
<evidence type="ECO:0000313" key="3">
    <source>
        <dbReference type="Proteomes" id="UP000005238"/>
    </source>
</evidence>
<feature type="region of interest" description="Disordered" evidence="1">
    <location>
        <begin position="31"/>
        <end position="52"/>
    </location>
</feature>
<keyword evidence="3" id="KW-1185">Reference proteome</keyword>
<name>H3H6G8_PHYRM</name>
<dbReference type="AlphaFoldDB" id="H3H6G8"/>
<dbReference type="HOGENOM" id="CLU_2189184_0_0_1"/>
<organism evidence="2 3">
    <name type="scientific">Phytophthora ramorum</name>
    <name type="common">Sudden oak death agent</name>
    <dbReference type="NCBI Taxonomy" id="164328"/>
    <lineage>
        <taxon>Eukaryota</taxon>
        <taxon>Sar</taxon>
        <taxon>Stramenopiles</taxon>
        <taxon>Oomycota</taxon>
        <taxon>Peronosporomycetes</taxon>
        <taxon>Peronosporales</taxon>
        <taxon>Peronosporaceae</taxon>
        <taxon>Phytophthora</taxon>
    </lineage>
</organism>
<protein>
    <submittedName>
        <fullName evidence="2">Uncharacterized protein</fullName>
    </submittedName>
</protein>